<dbReference type="EMBL" id="JACHGY010000001">
    <property type="protein sequence ID" value="MBB6431308.1"/>
    <property type="molecule type" value="Genomic_DNA"/>
</dbReference>
<evidence type="ECO:0000259" key="5">
    <source>
        <dbReference type="PROSITE" id="PS50893"/>
    </source>
</evidence>
<feature type="domain" description="ABC transporter" evidence="5">
    <location>
        <begin position="10"/>
        <end position="240"/>
    </location>
</feature>
<dbReference type="Gene3D" id="3.40.50.300">
    <property type="entry name" value="P-loop containing nucleotide triphosphate hydrolases"/>
    <property type="match status" value="1"/>
</dbReference>
<evidence type="ECO:0000313" key="7">
    <source>
        <dbReference type="Proteomes" id="UP000541810"/>
    </source>
</evidence>
<accession>A0A7X0H8X0</accession>
<name>A0A7X0H8X0_9BACT</name>
<dbReference type="InterPro" id="IPR027417">
    <property type="entry name" value="P-loop_NTPase"/>
</dbReference>
<proteinExistence type="inferred from homology"/>
<dbReference type="SUPFAM" id="SSF52540">
    <property type="entry name" value="P-loop containing nucleoside triphosphate hydrolases"/>
    <property type="match status" value="1"/>
</dbReference>
<dbReference type="SMART" id="SM00382">
    <property type="entry name" value="AAA"/>
    <property type="match status" value="1"/>
</dbReference>
<dbReference type="GO" id="GO:0016887">
    <property type="term" value="F:ATP hydrolysis activity"/>
    <property type="evidence" value="ECO:0007669"/>
    <property type="project" value="InterPro"/>
</dbReference>
<keyword evidence="7" id="KW-1185">Reference proteome</keyword>
<reference evidence="6 7" key="1">
    <citation type="submission" date="2020-08" db="EMBL/GenBank/DDBJ databases">
        <title>Genomic Encyclopedia of Type Strains, Phase IV (KMG-IV): sequencing the most valuable type-strain genomes for metagenomic binning, comparative biology and taxonomic classification.</title>
        <authorList>
            <person name="Goeker M."/>
        </authorList>
    </citation>
    <scope>NUCLEOTIDE SEQUENCE [LARGE SCALE GENOMIC DNA]</scope>
    <source>
        <strain evidence="6 7">DSM 103725</strain>
    </source>
</reference>
<dbReference type="RefSeq" id="WP_184678786.1">
    <property type="nucleotide sequence ID" value="NZ_JACHGY010000001.1"/>
</dbReference>
<dbReference type="PANTHER" id="PTHR43335">
    <property type="entry name" value="ABC TRANSPORTER, ATP-BINDING PROTEIN"/>
    <property type="match status" value="1"/>
</dbReference>
<dbReference type="AlphaFoldDB" id="A0A7X0H8X0"/>
<keyword evidence="2" id="KW-0813">Transport</keyword>
<dbReference type="InterPro" id="IPR003593">
    <property type="entry name" value="AAA+_ATPase"/>
</dbReference>
<gene>
    <name evidence="6" type="ORF">HNQ40_003114</name>
</gene>
<keyword evidence="3" id="KW-0547">Nucleotide-binding</keyword>
<dbReference type="InterPro" id="IPR003439">
    <property type="entry name" value="ABC_transporter-like_ATP-bd"/>
</dbReference>
<comment type="caution">
    <text evidence="6">The sequence shown here is derived from an EMBL/GenBank/DDBJ whole genome shotgun (WGS) entry which is preliminary data.</text>
</comment>
<keyword evidence="4 6" id="KW-0067">ATP-binding</keyword>
<dbReference type="Proteomes" id="UP000541810">
    <property type="component" value="Unassembled WGS sequence"/>
</dbReference>
<sequence>MSELGRDILIHTADMRVDYGDTTAVHGLNLDIAAGEVYGLIGPNGAGKTSTIKVLATLLEPTYGEVFIGGHDTATHAAEARAVLGYMPDLAPVWEDLKVWEFLDVFARAYAVSHADRRRRVDEVLDVVSLESKRHAMSGSLSRGMTQRLVLAKTLLHKPRVLLLDEPASGLDPIARIEMRDLLKRLAAEGRTVLVSSHILTELSDFCSSIGIMEKGRMVVNGPIDELVAARQTHRRFVVELLEPAIQYEGPLAELDGVAAVASSGDNLDLDFAGDDREASQLLAGLVAKGLPVKGFYEKKRGVEDIMLEVGAKEVS</sequence>
<evidence type="ECO:0000256" key="1">
    <source>
        <dbReference type="ARBA" id="ARBA00005417"/>
    </source>
</evidence>
<organism evidence="6 7">
    <name type="scientific">Algisphaera agarilytica</name>
    <dbReference type="NCBI Taxonomy" id="1385975"/>
    <lineage>
        <taxon>Bacteria</taxon>
        <taxon>Pseudomonadati</taxon>
        <taxon>Planctomycetota</taxon>
        <taxon>Phycisphaerae</taxon>
        <taxon>Phycisphaerales</taxon>
        <taxon>Phycisphaeraceae</taxon>
        <taxon>Algisphaera</taxon>
    </lineage>
</organism>
<dbReference type="Pfam" id="PF00005">
    <property type="entry name" value="ABC_tran"/>
    <property type="match status" value="1"/>
</dbReference>
<protein>
    <submittedName>
        <fullName evidence="6">ABC-2 type transport system ATP-binding protein</fullName>
    </submittedName>
</protein>
<evidence type="ECO:0000256" key="2">
    <source>
        <dbReference type="ARBA" id="ARBA00022448"/>
    </source>
</evidence>
<comment type="similarity">
    <text evidence="1">Belongs to the ABC transporter superfamily.</text>
</comment>
<evidence type="ECO:0000313" key="6">
    <source>
        <dbReference type="EMBL" id="MBB6431308.1"/>
    </source>
</evidence>
<dbReference type="PANTHER" id="PTHR43335:SF3">
    <property type="entry name" value="ABC TRANSPORTER"/>
    <property type="match status" value="1"/>
</dbReference>
<dbReference type="GO" id="GO:0005524">
    <property type="term" value="F:ATP binding"/>
    <property type="evidence" value="ECO:0007669"/>
    <property type="project" value="UniProtKB-KW"/>
</dbReference>
<evidence type="ECO:0000256" key="3">
    <source>
        <dbReference type="ARBA" id="ARBA00022741"/>
    </source>
</evidence>
<dbReference type="PROSITE" id="PS50893">
    <property type="entry name" value="ABC_TRANSPORTER_2"/>
    <property type="match status" value="1"/>
</dbReference>
<evidence type="ECO:0000256" key="4">
    <source>
        <dbReference type="ARBA" id="ARBA00022840"/>
    </source>
</evidence>
<dbReference type="CDD" id="cd03230">
    <property type="entry name" value="ABC_DR_subfamily_A"/>
    <property type="match status" value="1"/>
</dbReference>